<accession>A0A2A9EAN6</accession>
<dbReference type="OrthoDB" id="5179393at2"/>
<evidence type="ECO:0008006" key="4">
    <source>
        <dbReference type="Google" id="ProtNLM"/>
    </source>
</evidence>
<evidence type="ECO:0000256" key="1">
    <source>
        <dbReference type="SAM" id="MobiDB-lite"/>
    </source>
</evidence>
<keyword evidence="3" id="KW-1185">Reference proteome</keyword>
<comment type="caution">
    <text evidence="2">The sequence shown here is derived from an EMBL/GenBank/DDBJ whole genome shotgun (WGS) entry which is preliminary data.</text>
</comment>
<dbReference type="EMBL" id="PDJH01000001">
    <property type="protein sequence ID" value="PFG36008.1"/>
    <property type="molecule type" value="Genomic_DNA"/>
</dbReference>
<reference evidence="2 3" key="1">
    <citation type="submission" date="2017-10" db="EMBL/GenBank/DDBJ databases">
        <title>Sequencing the genomes of 1000 actinobacteria strains.</title>
        <authorList>
            <person name="Klenk H.-P."/>
        </authorList>
    </citation>
    <scope>NUCLEOTIDE SEQUENCE [LARGE SCALE GENOMIC DNA]</scope>
    <source>
        <strain evidence="2 3">DSM 21574</strain>
    </source>
</reference>
<evidence type="ECO:0000313" key="2">
    <source>
        <dbReference type="EMBL" id="PFG36008.1"/>
    </source>
</evidence>
<evidence type="ECO:0000313" key="3">
    <source>
        <dbReference type="Proteomes" id="UP000221394"/>
    </source>
</evidence>
<feature type="region of interest" description="Disordered" evidence="1">
    <location>
        <begin position="376"/>
        <end position="396"/>
    </location>
</feature>
<gene>
    <name evidence="2" type="ORF">ATL41_0710</name>
</gene>
<dbReference type="InterPro" id="IPR040701">
    <property type="entry name" value="Bact_RF_family2"/>
</dbReference>
<organism evidence="2 3">
    <name type="scientific">Flavimobilis soli</name>
    <dbReference type="NCBI Taxonomy" id="442709"/>
    <lineage>
        <taxon>Bacteria</taxon>
        <taxon>Bacillati</taxon>
        <taxon>Actinomycetota</taxon>
        <taxon>Actinomycetes</taxon>
        <taxon>Micrococcales</taxon>
        <taxon>Jonesiaceae</taxon>
        <taxon>Flavimobilis</taxon>
    </lineage>
</organism>
<dbReference type="Pfam" id="PF18844">
    <property type="entry name" value="baeRF_family2"/>
    <property type="match status" value="1"/>
</dbReference>
<name>A0A2A9EAN6_9MICO</name>
<protein>
    <recommendedName>
        <fullName evidence="4">Peptide subunit release factor 1 (ERF1)</fullName>
    </recommendedName>
</protein>
<dbReference type="AlphaFoldDB" id="A0A2A9EAN6"/>
<dbReference type="Gene3D" id="3.30.420.60">
    <property type="entry name" value="eRF1 domain 2"/>
    <property type="match status" value="1"/>
</dbReference>
<dbReference type="RefSeq" id="WP_098457237.1">
    <property type="nucleotide sequence ID" value="NZ_PDJH01000001.1"/>
</dbReference>
<proteinExistence type="predicted"/>
<sequence length="396" mass="42457">MKLDWIRPLLGRKAPFTTVSIDVTREGGRADREVEERWRSLHRTLEEAGTPTSLLSELDEALGRPVRRPGARGRVIVATDDEGILVDRLVRVAPVTSTATRGSVPELLLASLYGDENVDHVVVLVDRSGADIVRQGWGAADVAWHATVEGGHDEIENVRAGGTSEGRIENRAIDSWERNAEEVAAALDGLVARDAPEAIVLSGDKRAVSLVEAALGQRAKALAVVVQGGSRGPGAKESAFQQQVEEALEACRAKRRERVLEKFEEHHGKGGRAVSSLADVVDVLRKGQVEELVVSAEVAQQTVVTGSVWVGDDPFEIAVSRAELEDLGVENLRELPASVALLRSAIAQDAGLTFAPAERSPREGVGALLRWHDATTPREGLTSLSRPTAPKATVNA</sequence>
<dbReference type="InterPro" id="IPR042226">
    <property type="entry name" value="eFR1_2_sf"/>
</dbReference>
<dbReference type="Proteomes" id="UP000221394">
    <property type="component" value="Unassembled WGS sequence"/>
</dbReference>